<dbReference type="GO" id="GO:0009898">
    <property type="term" value="C:cytoplasmic side of plasma membrane"/>
    <property type="evidence" value="ECO:0007669"/>
    <property type="project" value="InterPro"/>
</dbReference>
<accession>A0AA41X0J6</accession>
<reference evidence="4" key="1">
    <citation type="submission" date="2022-07" db="EMBL/GenBank/DDBJ databases">
        <title>Characterization of the Novel Bacterium Alteromonas immobilis LMIT006 and Alteromonas gregis LMIT007.</title>
        <authorList>
            <person name="Lin X."/>
        </authorList>
    </citation>
    <scope>NUCLEOTIDE SEQUENCE</scope>
    <source>
        <strain evidence="4">LMIT007</strain>
    </source>
</reference>
<dbReference type="AlphaFoldDB" id="A0AA41X0J6"/>
<gene>
    <name evidence="4" type="primary">syd</name>
    <name evidence="4" type="ORF">NLF92_02240</name>
</gene>
<proteinExistence type="predicted"/>
<evidence type="ECO:0000256" key="3">
    <source>
        <dbReference type="ARBA" id="ARBA00023136"/>
    </source>
</evidence>
<organism evidence="4 5">
    <name type="scientific">Opacimonas viscosa</name>
    <dbReference type="NCBI Taxonomy" id="2961944"/>
    <lineage>
        <taxon>Bacteria</taxon>
        <taxon>Pseudomonadati</taxon>
        <taxon>Pseudomonadota</taxon>
        <taxon>Gammaproteobacteria</taxon>
        <taxon>Alteromonadales</taxon>
        <taxon>Alteromonadaceae</taxon>
        <taxon>Opacimonas</taxon>
    </lineage>
</organism>
<keyword evidence="3" id="KW-0472">Membrane</keyword>
<sequence length="180" mass="20755">MMQQQWQQFVQTYVKNVSPIIEFDRDWVSPCLVIEKGVQLDALENGAQLRWIMQPRTAASLANLNEALELVVPPALSDFYCSCFAHHLEVHFAGKNLTLLQIWNEEDFHQLQENIIGHVLMKRRLRQRDTIFIGFTEDDEEIIAVDVASQAVVVERLGKEWEVELAPDLPTFIDQLIPAQ</sequence>
<dbReference type="RefSeq" id="WP_254098430.1">
    <property type="nucleotide sequence ID" value="NZ_JANATA010000002.1"/>
</dbReference>
<evidence type="ECO:0000313" key="5">
    <source>
        <dbReference type="Proteomes" id="UP001165413"/>
    </source>
</evidence>
<protein>
    <submittedName>
        <fullName evidence="4">SecY-interacting protein</fullName>
    </submittedName>
</protein>
<evidence type="ECO:0000256" key="2">
    <source>
        <dbReference type="ARBA" id="ARBA00022519"/>
    </source>
</evidence>
<dbReference type="Gene3D" id="3.40.1580.20">
    <property type="entry name" value="Syd protein"/>
    <property type="match status" value="1"/>
</dbReference>
<dbReference type="EMBL" id="JANATA010000002">
    <property type="protein sequence ID" value="MCP3427758.1"/>
    <property type="molecule type" value="Genomic_DNA"/>
</dbReference>
<dbReference type="Proteomes" id="UP001165413">
    <property type="component" value="Unassembled WGS sequence"/>
</dbReference>
<dbReference type="CDD" id="cd16323">
    <property type="entry name" value="Syd"/>
    <property type="match status" value="1"/>
</dbReference>
<name>A0AA41X0J6_9ALTE</name>
<dbReference type="InterPro" id="IPR038228">
    <property type="entry name" value="Syd_sf"/>
</dbReference>
<keyword evidence="1" id="KW-1003">Cell membrane</keyword>
<evidence type="ECO:0000313" key="4">
    <source>
        <dbReference type="EMBL" id="MCP3427758.1"/>
    </source>
</evidence>
<dbReference type="Pfam" id="PF07348">
    <property type="entry name" value="Syd"/>
    <property type="match status" value="1"/>
</dbReference>
<evidence type="ECO:0000256" key="1">
    <source>
        <dbReference type="ARBA" id="ARBA00022475"/>
    </source>
</evidence>
<dbReference type="NCBIfam" id="NF003439">
    <property type="entry name" value="PRK04968.1"/>
    <property type="match status" value="1"/>
</dbReference>
<keyword evidence="2" id="KW-0997">Cell inner membrane</keyword>
<dbReference type="InterPro" id="IPR009948">
    <property type="entry name" value="Syd"/>
</dbReference>
<keyword evidence="5" id="KW-1185">Reference proteome</keyword>
<comment type="caution">
    <text evidence="4">The sequence shown here is derived from an EMBL/GenBank/DDBJ whole genome shotgun (WGS) entry which is preliminary data.</text>
</comment>